<accession>A0A6A6D978</accession>
<dbReference type="PANTHER" id="PTHR37543:SF1">
    <property type="entry name" value="CCCH ZINC FINGER DNA BINDING PROTEIN (AFU_ORTHOLOGUE AFUA_5G12760)"/>
    <property type="match status" value="1"/>
</dbReference>
<dbReference type="Pfam" id="PF25540">
    <property type="entry name" value="DUF7923"/>
    <property type="match status" value="1"/>
</dbReference>
<sequence length="413" mass="45442">MVSLAQFEERFAKLVNYEEEKYALIRRQLKREGDVSDMYQRRVEEIEAALKKKEQDIFVSVLIDGDCMNFLDEHLRGGELGGREAARGLKLSILDYVRHQFPAAPANLQIVIRIYANYVGLAKTYVEAQTVPNVAFFGAFINGFNKEDPLCDFVNAGDGKECADEKIRATFNISISNVHCFRVIFGASADNGYARLLGPHRDSEKITLLEGPPFARELAELATKLPTMSCSSVFRSCKILGNASTLSLTPPRTPAAQITPAVKYAAAAANAAVTPKGSQTIPGAPSRPAVALNRTIARNSASQRVDTPIQCSTGDIKAMKAKKLCNEFHILGTCKFALMGRPCTHSHGKRVSGHELEALRYVARLSRCPQGLACKDVNCICGHRCLKDPCRQGRLCFFPPEMHGVDIKIVSYD</sequence>
<evidence type="ECO:0008006" key="5">
    <source>
        <dbReference type="Google" id="ProtNLM"/>
    </source>
</evidence>
<evidence type="ECO:0000313" key="4">
    <source>
        <dbReference type="Proteomes" id="UP000800200"/>
    </source>
</evidence>
<name>A0A6A6D978_9PEZI</name>
<keyword evidence="4" id="KW-1185">Reference proteome</keyword>
<reference evidence="3" key="1">
    <citation type="journal article" date="2020" name="Stud. Mycol.">
        <title>101 Dothideomycetes genomes: a test case for predicting lifestyles and emergence of pathogens.</title>
        <authorList>
            <person name="Haridas S."/>
            <person name="Albert R."/>
            <person name="Binder M."/>
            <person name="Bloem J."/>
            <person name="Labutti K."/>
            <person name="Salamov A."/>
            <person name="Andreopoulos B."/>
            <person name="Baker S."/>
            <person name="Barry K."/>
            <person name="Bills G."/>
            <person name="Bluhm B."/>
            <person name="Cannon C."/>
            <person name="Castanera R."/>
            <person name="Culley D."/>
            <person name="Daum C."/>
            <person name="Ezra D."/>
            <person name="Gonzalez J."/>
            <person name="Henrissat B."/>
            <person name="Kuo A."/>
            <person name="Liang C."/>
            <person name="Lipzen A."/>
            <person name="Lutzoni F."/>
            <person name="Magnuson J."/>
            <person name="Mondo S."/>
            <person name="Nolan M."/>
            <person name="Ohm R."/>
            <person name="Pangilinan J."/>
            <person name="Park H.-J."/>
            <person name="Ramirez L."/>
            <person name="Alfaro M."/>
            <person name="Sun H."/>
            <person name="Tritt A."/>
            <person name="Yoshinaga Y."/>
            <person name="Zwiers L.-H."/>
            <person name="Turgeon B."/>
            <person name="Goodwin S."/>
            <person name="Spatafora J."/>
            <person name="Crous P."/>
            <person name="Grigoriev I."/>
        </authorList>
    </citation>
    <scope>NUCLEOTIDE SEQUENCE</scope>
    <source>
        <strain evidence="3">CBS 207.26</strain>
    </source>
</reference>
<protein>
    <recommendedName>
        <fullName evidence="5">C3H1-type domain-containing protein</fullName>
    </recommendedName>
</protein>
<feature type="domain" description="DUF7923" evidence="1">
    <location>
        <begin position="54"/>
        <end position="234"/>
    </location>
</feature>
<dbReference type="InterPro" id="IPR057683">
    <property type="entry name" value="DUF7923"/>
</dbReference>
<dbReference type="InterPro" id="IPR057654">
    <property type="entry name" value="Znf-CCCH_tandem"/>
</dbReference>
<dbReference type="EMBL" id="ML994715">
    <property type="protein sequence ID" value="KAF2176084.1"/>
    <property type="molecule type" value="Genomic_DNA"/>
</dbReference>
<organism evidence="3 4">
    <name type="scientific">Zopfia rhizophila CBS 207.26</name>
    <dbReference type="NCBI Taxonomy" id="1314779"/>
    <lineage>
        <taxon>Eukaryota</taxon>
        <taxon>Fungi</taxon>
        <taxon>Dikarya</taxon>
        <taxon>Ascomycota</taxon>
        <taxon>Pezizomycotina</taxon>
        <taxon>Dothideomycetes</taxon>
        <taxon>Dothideomycetes incertae sedis</taxon>
        <taxon>Zopfiaceae</taxon>
        <taxon>Zopfia</taxon>
    </lineage>
</organism>
<evidence type="ECO:0000313" key="3">
    <source>
        <dbReference type="EMBL" id="KAF2176084.1"/>
    </source>
</evidence>
<evidence type="ECO:0000259" key="2">
    <source>
        <dbReference type="Pfam" id="PF25543"/>
    </source>
</evidence>
<evidence type="ECO:0000259" key="1">
    <source>
        <dbReference type="Pfam" id="PF25540"/>
    </source>
</evidence>
<dbReference type="Proteomes" id="UP000800200">
    <property type="component" value="Unassembled WGS sequence"/>
</dbReference>
<dbReference type="PANTHER" id="PTHR37543">
    <property type="entry name" value="CCCH ZINC FINGER DNA BINDING PROTEIN (AFU_ORTHOLOGUE AFUA_5G12760)"/>
    <property type="match status" value="1"/>
</dbReference>
<gene>
    <name evidence="3" type="ORF">K469DRAFT_723371</name>
</gene>
<dbReference type="OrthoDB" id="3512845at2759"/>
<proteinExistence type="predicted"/>
<dbReference type="Pfam" id="PF25543">
    <property type="entry name" value="zf-CCCH_tandem"/>
    <property type="match status" value="1"/>
</dbReference>
<feature type="domain" description="Tandem CCCH zinc finger" evidence="2">
    <location>
        <begin position="358"/>
        <end position="408"/>
    </location>
</feature>
<dbReference type="AlphaFoldDB" id="A0A6A6D978"/>